<dbReference type="SUPFAM" id="SSF141571">
    <property type="entry name" value="Pentapeptide repeat-like"/>
    <property type="match status" value="1"/>
</dbReference>
<protein>
    <submittedName>
        <fullName evidence="3">Pentapeptide repeat-containing protein</fullName>
    </submittedName>
</protein>
<dbReference type="Gene3D" id="2.160.20.80">
    <property type="entry name" value="E3 ubiquitin-protein ligase SopA"/>
    <property type="match status" value="2"/>
</dbReference>
<dbReference type="PANTHER" id="PTHR47485">
    <property type="entry name" value="THYLAKOID LUMENAL 17.4 KDA PROTEIN, CHLOROPLASTIC"/>
    <property type="match status" value="1"/>
</dbReference>
<dbReference type="PANTHER" id="PTHR47485:SF1">
    <property type="entry name" value="THYLAKOID LUMENAL 17.4 KDA PROTEIN, CHLOROPLASTIC"/>
    <property type="match status" value="1"/>
</dbReference>
<dbReference type="RefSeq" id="WP_349281139.1">
    <property type="nucleotide sequence ID" value="NZ_CBCSCU010000004.1"/>
</dbReference>
<feature type="chain" id="PRO_5043605148" evidence="2">
    <location>
        <begin position="21"/>
        <end position="885"/>
    </location>
</feature>
<keyword evidence="1" id="KW-0677">Repeat</keyword>
<evidence type="ECO:0000256" key="2">
    <source>
        <dbReference type="SAM" id="SignalP"/>
    </source>
</evidence>
<name>A0AAU7LVY9_9BURK</name>
<dbReference type="EMBL" id="CP157675">
    <property type="protein sequence ID" value="XBP71785.1"/>
    <property type="molecule type" value="Genomic_DNA"/>
</dbReference>
<keyword evidence="2" id="KW-0732">Signal</keyword>
<feature type="signal peptide" evidence="2">
    <location>
        <begin position="1"/>
        <end position="20"/>
    </location>
</feature>
<accession>A0AAU7LVY9</accession>
<evidence type="ECO:0000256" key="1">
    <source>
        <dbReference type="ARBA" id="ARBA00022737"/>
    </source>
</evidence>
<sequence length="885" mass="92341">MTRWAAGFLGAIFLSLLTSCGGSDTPAPSSDTSTASFAVARINAAQGVLELPLLQSGNALYVDVRIGFSPDGTFKLLSGRSAETASRPADAVLQPQTALADLQASAATLQLDIRRPHMDASVYEAVTVELENGRWRYPQPLVPATTLTSSDLRANPALFAKDHQLMVISSAPGHAEVFALRLENRNYRFCMDAQDDGADSIALLDAQGAELLSVRAGGPCASYTAEQGLYKVRHTYGGTGSGRTVFMRQRPAEQVPLTQPPSGRPPLKTTDNLKEYWGILATFLDPVTQRVSSDGFLGLAGARPGDGSSPAGYCFANIAAFLTSTALNTSSPLAATHLFDGANFFERINDSAGNPVKIGPAFVCPDGRLRFEWAYQNETALVMALPGATIPDDHPVRVNGFSAARNTFLLQGASGKGGDSVPDSPLGFPFGVEVTTPAFDGGLRPLTPSQVADWLPEYRTVLRYRPDGLPGTTTPAQGQVALFNSRDCSGAAMLVDQYDLPGIIAGGPLGNFDRSLKLGTLTTATVYASKFHRGERQQLERSGCLASGWGTTGWKAASLSIRMETVQIIVSTKACEQCNLAGIDLSRADLSNGKFYGANLNNAHLGNSNLAGADLRYASLQGAQLPNANLDAANLCAANLNAAPSSAGSSNVAANLNGAYLRNAYLYGSNMAGANFSNASFFSTSAGACQSTACGSYQKPACASAFGATLESTRFSNAYLAGVDMGNVAGSAADFNHAVLSGASFRNATLTPDFNGTAVNFGNAFLQGTDFTGANLVSAIFTNAYVDTAPNGGCMQFELGAAYTSFPGFSVPTPPGSATCARAASPAPTCVQFTYNRPTILSALVDPPTTPLSQAIPRNSSCFDAAPLCGDAFTGVGPNTCWSSP</sequence>
<organism evidence="3">
    <name type="scientific">Polaromonas hydrogenivorans</name>
    <dbReference type="NCBI Taxonomy" id="335476"/>
    <lineage>
        <taxon>Bacteria</taxon>
        <taxon>Pseudomonadati</taxon>
        <taxon>Pseudomonadota</taxon>
        <taxon>Betaproteobacteria</taxon>
        <taxon>Burkholderiales</taxon>
        <taxon>Comamonadaceae</taxon>
        <taxon>Polaromonas</taxon>
    </lineage>
</organism>
<dbReference type="AlphaFoldDB" id="A0AAU7LVY9"/>
<reference evidence="3" key="1">
    <citation type="submission" date="2024-05" db="EMBL/GenBank/DDBJ databases">
        <authorList>
            <person name="Bunk B."/>
            <person name="Swiderski J."/>
            <person name="Sproer C."/>
            <person name="Thiel V."/>
        </authorList>
    </citation>
    <scope>NUCLEOTIDE SEQUENCE</scope>
    <source>
        <strain evidence="3">DSM 17735</strain>
    </source>
</reference>
<proteinExistence type="predicted"/>
<gene>
    <name evidence="3" type="ORF">ABLV49_08330</name>
</gene>
<dbReference type="Pfam" id="PF00805">
    <property type="entry name" value="Pentapeptide"/>
    <property type="match status" value="4"/>
</dbReference>
<dbReference type="InterPro" id="IPR001646">
    <property type="entry name" value="5peptide_repeat"/>
</dbReference>
<dbReference type="PROSITE" id="PS51257">
    <property type="entry name" value="PROKAR_LIPOPROTEIN"/>
    <property type="match status" value="1"/>
</dbReference>
<evidence type="ECO:0000313" key="3">
    <source>
        <dbReference type="EMBL" id="XBP71785.1"/>
    </source>
</evidence>